<dbReference type="SUPFAM" id="SSF48425">
    <property type="entry name" value="Sec7 domain"/>
    <property type="match status" value="1"/>
</dbReference>
<dbReference type="SMART" id="SM00248">
    <property type="entry name" value="ANK"/>
    <property type="match status" value="2"/>
</dbReference>
<dbReference type="InterPro" id="IPR023394">
    <property type="entry name" value="Sec7_C_sf"/>
</dbReference>
<comment type="caution">
    <text evidence="3">The sequence shown here is derived from an EMBL/GenBank/DDBJ whole genome shotgun (WGS) entry which is preliminary data.</text>
</comment>
<dbReference type="EMBL" id="LSRX01000021">
    <property type="protein sequence ID" value="OLQ14000.1"/>
    <property type="molecule type" value="Genomic_DNA"/>
</dbReference>
<dbReference type="GO" id="GO:0005737">
    <property type="term" value="C:cytoplasm"/>
    <property type="evidence" value="ECO:0007669"/>
    <property type="project" value="TreeGrafter"/>
</dbReference>
<dbReference type="Pfam" id="PF12796">
    <property type="entry name" value="Ank_2"/>
    <property type="match status" value="1"/>
</dbReference>
<reference evidence="3 4" key="1">
    <citation type="submission" date="2016-02" db="EMBL/GenBank/DDBJ databases">
        <title>Genome analysis of coral dinoflagellate symbionts highlights evolutionary adaptations to a symbiotic lifestyle.</title>
        <authorList>
            <person name="Aranda M."/>
            <person name="Li Y."/>
            <person name="Liew Y.J."/>
            <person name="Baumgarten S."/>
            <person name="Simakov O."/>
            <person name="Wilson M."/>
            <person name="Piel J."/>
            <person name="Ashoor H."/>
            <person name="Bougouffa S."/>
            <person name="Bajic V.B."/>
            <person name="Ryu T."/>
            <person name="Ravasi T."/>
            <person name="Bayer T."/>
            <person name="Micklem G."/>
            <person name="Kim H."/>
            <person name="Bhak J."/>
            <person name="Lajeunesse T.C."/>
            <person name="Voolstra C.R."/>
        </authorList>
    </citation>
    <scope>NUCLEOTIDE SEQUENCE [LARGE SCALE GENOMIC DNA]</scope>
    <source>
        <strain evidence="3 4">CCMP2467</strain>
    </source>
</reference>
<sequence>MGNRVFCSDAVCPKSSLHPGVESELFDDSSTCDPAGAVFTETLEELNEIDRFLLLFSSSRNLAGVRWLSLLGANPDACDTNGTTCLHAACRSGSLAVIKEILKQRKLSLDATDASGWSPMHVALFMGRRQVCVLLMQKGCDPLLRTHRGQTPVELVSDVWLREAMQSYTEYRELQLKQPWRPPPSLQPGLRDEVSSRLRFEPFFVPRTPVFKDVASQELQKLARKIFNTRPGQGLAFLVATGCIRDFPVELSMFFSQPGISTEQVGQFLGEDFSLSQTLRLEFVNSLRLLGTGVVSCLAKVFKSFVMPTELLKIDRLVDGIAQIWWRQHEQLAKKEGETAYRGGVGEDGGEVQGLELMHVAGSYDVLHQLMFSTVLLHWNLYAPLPRSQRVTTEQWLQIGSGISPELEDSGDRKSRLSAMTRIQSLIYNVVAHNFYPQLEMWKVRVPTDPAQVASEGQLEVFARLVAGGFPSLALAGAHRVVSYRHIRSIHSESTSMPLPAVPSRAASRTNSRDEGLLLTTSKSAPAFRGLRRALSVDEDTPRGYQESPISVDPGFGSLDKAFLTLHECFLFLSASNHPWAPYACMNVKGLVVAVDSMSLLLTLLPAPVPPITAQVQAETVKSPISFSLPSPTSPPRLSLVFLLPDGRWQVLELPRFQVQLPDTQQLERWRDALAKLCSECITPDMRMDDPLWYGKTKKEIEYATELEKSNGNAASREGDWKKANRYWKNALKGAEKLQDADTEFRLHSNMALGYTKLMKVEKALEHCDKALRERLKIAVTPELRGKVHYRKAEAYEVAGEVSKAMASCKLSLETTSSDSDPIAEQSDGRAFQVVWVCGCVQYSVLK</sequence>
<dbReference type="Gene3D" id="1.10.220.20">
    <property type="match status" value="1"/>
</dbReference>
<dbReference type="OrthoDB" id="194358at2759"/>
<dbReference type="SUPFAM" id="SSF48403">
    <property type="entry name" value="Ankyrin repeat"/>
    <property type="match status" value="1"/>
</dbReference>
<dbReference type="Gene3D" id="1.25.40.20">
    <property type="entry name" value="Ankyrin repeat-containing domain"/>
    <property type="match status" value="1"/>
</dbReference>
<dbReference type="Gene3D" id="1.25.40.10">
    <property type="entry name" value="Tetratricopeptide repeat domain"/>
    <property type="match status" value="1"/>
</dbReference>
<dbReference type="OMA" id="WWRQHEQ"/>
<dbReference type="SMART" id="SM00028">
    <property type="entry name" value="TPR"/>
    <property type="match status" value="3"/>
</dbReference>
<dbReference type="PROSITE" id="PS50190">
    <property type="entry name" value="SEC7"/>
    <property type="match status" value="1"/>
</dbReference>
<dbReference type="InterPro" id="IPR036770">
    <property type="entry name" value="Ankyrin_rpt-contain_sf"/>
</dbReference>
<evidence type="ECO:0000256" key="2">
    <source>
        <dbReference type="ARBA" id="ARBA00023043"/>
    </source>
</evidence>
<dbReference type="InterPro" id="IPR035999">
    <property type="entry name" value="Sec7_dom_sf"/>
</dbReference>
<organism evidence="3 4">
    <name type="scientific">Symbiodinium microadriaticum</name>
    <name type="common">Dinoflagellate</name>
    <name type="synonym">Zooxanthella microadriatica</name>
    <dbReference type="NCBI Taxonomy" id="2951"/>
    <lineage>
        <taxon>Eukaryota</taxon>
        <taxon>Sar</taxon>
        <taxon>Alveolata</taxon>
        <taxon>Dinophyceae</taxon>
        <taxon>Suessiales</taxon>
        <taxon>Symbiodiniaceae</taxon>
        <taxon>Symbiodinium</taxon>
    </lineage>
</organism>
<keyword evidence="1" id="KW-0677">Repeat</keyword>
<dbReference type="PROSITE" id="PS50297">
    <property type="entry name" value="ANK_REP_REGION"/>
    <property type="match status" value="1"/>
</dbReference>
<dbReference type="PANTHER" id="PTHR24198">
    <property type="entry name" value="ANKYRIN REPEAT AND PROTEIN KINASE DOMAIN-CONTAINING PROTEIN"/>
    <property type="match status" value="1"/>
</dbReference>
<accession>A0A1Q9F2T0</accession>
<dbReference type="PROSITE" id="PS50088">
    <property type="entry name" value="ANK_REPEAT"/>
    <property type="match status" value="2"/>
</dbReference>
<name>A0A1Q9F2T0_SYMMI</name>
<keyword evidence="2" id="KW-0040">ANK repeat</keyword>
<dbReference type="InterPro" id="IPR000904">
    <property type="entry name" value="Sec7_dom"/>
</dbReference>
<evidence type="ECO:0000256" key="1">
    <source>
        <dbReference type="ARBA" id="ARBA00022737"/>
    </source>
</evidence>
<dbReference type="PANTHER" id="PTHR24198:SF165">
    <property type="entry name" value="ANKYRIN REPEAT-CONTAINING PROTEIN-RELATED"/>
    <property type="match status" value="1"/>
</dbReference>
<dbReference type="InterPro" id="IPR011990">
    <property type="entry name" value="TPR-like_helical_dom_sf"/>
</dbReference>
<proteinExistence type="predicted"/>
<evidence type="ECO:0000313" key="4">
    <source>
        <dbReference type="Proteomes" id="UP000186817"/>
    </source>
</evidence>
<dbReference type="Gene3D" id="1.10.1000.11">
    <property type="entry name" value="Arf Nucleotide-binding Site Opener,domain 2"/>
    <property type="match status" value="1"/>
</dbReference>
<dbReference type="AlphaFoldDB" id="A0A1Q9F2T0"/>
<protein>
    <submittedName>
        <fullName evidence="3">Ankyrin repeat, PH and SEC7 domain containing protein secG</fullName>
    </submittedName>
</protein>
<dbReference type="Pfam" id="PF01369">
    <property type="entry name" value="Sec7"/>
    <property type="match status" value="1"/>
</dbReference>
<dbReference type="InterPro" id="IPR019734">
    <property type="entry name" value="TPR_rpt"/>
</dbReference>
<dbReference type="GO" id="GO:0032012">
    <property type="term" value="P:regulation of ARF protein signal transduction"/>
    <property type="evidence" value="ECO:0007669"/>
    <property type="project" value="InterPro"/>
</dbReference>
<keyword evidence="4" id="KW-1185">Reference proteome</keyword>
<evidence type="ECO:0000313" key="3">
    <source>
        <dbReference type="EMBL" id="OLQ14000.1"/>
    </source>
</evidence>
<dbReference type="InterPro" id="IPR002110">
    <property type="entry name" value="Ankyrin_rpt"/>
</dbReference>
<dbReference type="SUPFAM" id="SSF48452">
    <property type="entry name" value="TPR-like"/>
    <property type="match status" value="1"/>
</dbReference>
<gene>
    <name evidence="3" type="primary">secG</name>
    <name evidence="3" type="ORF">AK812_SmicGene1948</name>
</gene>
<dbReference type="Proteomes" id="UP000186817">
    <property type="component" value="Unassembled WGS sequence"/>
</dbReference>
<dbReference type="GO" id="GO:0005085">
    <property type="term" value="F:guanyl-nucleotide exchange factor activity"/>
    <property type="evidence" value="ECO:0007669"/>
    <property type="project" value="InterPro"/>
</dbReference>